<dbReference type="PANTHER" id="PTHR48228:SF5">
    <property type="entry name" value="ALPHA-METHYLACYL-COA RACEMASE"/>
    <property type="match status" value="1"/>
</dbReference>
<evidence type="ECO:0000313" key="1">
    <source>
        <dbReference type="EMBL" id="VVN97451.1"/>
    </source>
</evidence>
<dbReference type="Gene3D" id="3.40.50.10540">
    <property type="entry name" value="Crotonobetainyl-coa:carnitine coa-transferase, domain 1"/>
    <property type="match status" value="1"/>
</dbReference>
<protein>
    <submittedName>
        <fullName evidence="1">Acetyl-CoA:oxalate CoA-transferase</fullName>
        <ecNumber evidence="1">2.8.3.19</ecNumber>
    </submittedName>
</protein>
<dbReference type="InterPro" id="IPR023606">
    <property type="entry name" value="CoA-Trfase_III_dom_1_sf"/>
</dbReference>
<organism evidence="1 2">
    <name type="scientific">Pseudomonas fluorescens</name>
    <dbReference type="NCBI Taxonomy" id="294"/>
    <lineage>
        <taxon>Bacteria</taxon>
        <taxon>Pseudomonadati</taxon>
        <taxon>Pseudomonadota</taxon>
        <taxon>Gammaproteobacteria</taxon>
        <taxon>Pseudomonadales</taxon>
        <taxon>Pseudomonadaceae</taxon>
        <taxon>Pseudomonas</taxon>
    </lineage>
</organism>
<dbReference type="Pfam" id="PF02515">
    <property type="entry name" value="CoA_transf_3"/>
    <property type="match status" value="1"/>
</dbReference>
<keyword evidence="1" id="KW-0808">Transferase</keyword>
<gene>
    <name evidence="1" type="primary">yfdE_1</name>
    <name evidence="1" type="ORF">PS710_02382</name>
</gene>
<evidence type="ECO:0000313" key="2">
    <source>
        <dbReference type="Proteomes" id="UP000381093"/>
    </source>
</evidence>
<proteinExistence type="predicted"/>
<dbReference type="AlphaFoldDB" id="A0A5E7CQ37"/>
<dbReference type="GO" id="GO:0016740">
    <property type="term" value="F:transferase activity"/>
    <property type="evidence" value="ECO:0007669"/>
    <property type="project" value="UniProtKB-KW"/>
</dbReference>
<dbReference type="RefSeq" id="WP_150764680.1">
    <property type="nucleotide sequence ID" value="NZ_CABVHW010000006.1"/>
</dbReference>
<accession>A0A5E7CQ37</accession>
<dbReference type="Proteomes" id="UP000381093">
    <property type="component" value="Unassembled WGS sequence"/>
</dbReference>
<dbReference type="PANTHER" id="PTHR48228">
    <property type="entry name" value="SUCCINYL-COA--D-CITRAMALATE COA-TRANSFERASE"/>
    <property type="match status" value="1"/>
</dbReference>
<name>A0A5E7CQ37_PSEFL</name>
<reference evidence="1 2" key="1">
    <citation type="submission" date="2019-09" db="EMBL/GenBank/DDBJ databases">
        <authorList>
            <person name="Chandra G."/>
            <person name="Truman W A."/>
        </authorList>
    </citation>
    <scope>NUCLEOTIDE SEQUENCE [LARGE SCALE GENOMIC DNA]</scope>
    <source>
        <strain evidence="1">PS710</strain>
    </source>
</reference>
<dbReference type="InterPro" id="IPR050509">
    <property type="entry name" value="CoA-transferase_III"/>
</dbReference>
<dbReference type="InterPro" id="IPR044855">
    <property type="entry name" value="CoA-Trfase_III_dom3_sf"/>
</dbReference>
<sequence length="369" mass="39081">MAERQGPLKGFRVVELAGLGPGPYCGMLLSDLGAEVVQVDRPGGVTGGYGLNPSRDVLNRGRRSLTLDLRDPEARDQLLALIAHADGFIEGNRPGVAERLGIGPDKCLRRNPRLVYGRVTGWGQSGPLALAAGHDINYIAVGGALGLCGRPGVPVIPQNFVGDMAAGGLLLAFGMVSALLEAGRSGQGQVVDAAMIDGVASLLSAMLTMHASGCLHEETAPFFGDGSAHFYGVYRTSDGKYLSVGAIEPAFYAAFLRDAELSDSAFDAQWDTTLWPELKEKVARRIAQRTSTEWVSAFSRDACVAPVLSLTELEHHPQHVARANFFREAGVLQASPVPKFSRTPGAVASPPNSRPVDIAALIGQWACRV</sequence>
<dbReference type="SUPFAM" id="SSF89796">
    <property type="entry name" value="CoA-transferase family III (CaiB/BaiF)"/>
    <property type="match status" value="1"/>
</dbReference>
<dbReference type="InterPro" id="IPR003673">
    <property type="entry name" value="CoA-Trfase_fam_III"/>
</dbReference>
<dbReference type="EMBL" id="CABVHW010000006">
    <property type="protein sequence ID" value="VVN97451.1"/>
    <property type="molecule type" value="Genomic_DNA"/>
</dbReference>
<dbReference type="EC" id="2.8.3.19" evidence="1"/>
<dbReference type="Gene3D" id="3.30.1540.10">
    <property type="entry name" value="formyl-coa transferase, domain 3"/>
    <property type="match status" value="1"/>
</dbReference>